<keyword evidence="4" id="KW-0804">Transcription</keyword>
<dbReference type="RefSeq" id="WP_106892929.1">
    <property type="nucleotide sequence ID" value="NZ_CP027860.1"/>
</dbReference>
<gene>
    <name evidence="6" type="ORF">C7S18_18315</name>
</gene>
<dbReference type="InterPro" id="IPR036388">
    <property type="entry name" value="WH-like_DNA-bd_sf"/>
</dbReference>
<dbReference type="PANTHER" id="PTHR43133">
    <property type="entry name" value="RNA POLYMERASE ECF-TYPE SIGMA FACTO"/>
    <property type="match status" value="1"/>
</dbReference>
<evidence type="ECO:0000259" key="5">
    <source>
        <dbReference type="Pfam" id="PF07638"/>
    </source>
</evidence>
<dbReference type="InterPro" id="IPR053812">
    <property type="entry name" value="HTH_Sigma70_ECF-like"/>
</dbReference>
<dbReference type="KEGG" id="xba:C7S18_18315"/>
<dbReference type="Pfam" id="PF07638">
    <property type="entry name" value="Sigma70_ECF"/>
    <property type="match status" value="1"/>
</dbReference>
<protein>
    <submittedName>
        <fullName evidence="6">RNA polymerase subunit sigma-70</fullName>
    </submittedName>
</protein>
<evidence type="ECO:0000256" key="1">
    <source>
        <dbReference type="ARBA" id="ARBA00010641"/>
    </source>
</evidence>
<sequence length="188" mass="21125">MITDLLQRWRTGDRSVEQALMDLAYPTLLELARSQARRNAGALTLQATELANEAYERLTEQQAVNWQNREHFFAIASTVIRRVVIDYLRLRNRDKRGGGLPFVALDELTEGDTPAIDESVDWIGVDQALEEFAAVDPVCARVVELKFFSGLSTEQIADVMGSSVATVGRQWRFARAWLGQRLGVNEAD</sequence>
<dbReference type="OrthoDB" id="6023540at2"/>
<dbReference type="GO" id="GO:0016987">
    <property type="term" value="F:sigma factor activity"/>
    <property type="evidence" value="ECO:0007669"/>
    <property type="project" value="UniProtKB-KW"/>
</dbReference>
<keyword evidence="2" id="KW-0805">Transcription regulation</keyword>
<reference evidence="6 7" key="1">
    <citation type="submission" date="2018-03" db="EMBL/GenBank/DDBJ databases">
        <title>Ahniella affigens gen. nov., sp. nov., a gammaproteobacterium isolated from sandy soil near a stream.</title>
        <authorList>
            <person name="Ko Y."/>
            <person name="Kim J.-H."/>
        </authorList>
    </citation>
    <scope>NUCLEOTIDE SEQUENCE [LARGE SCALE GENOMIC DNA]</scope>
    <source>
        <strain evidence="6 7">D13</strain>
    </source>
</reference>
<dbReference type="Gene3D" id="1.10.1740.10">
    <property type="match status" value="1"/>
</dbReference>
<dbReference type="InterPro" id="IPR014284">
    <property type="entry name" value="RNA_pol_sigma-70_dom"/>
</dbReference>
<dbReference type="AlphaFoldDB" id="A0A2P1PVZ9"/>
<proteinExistence type="inferred from homology"/>
<dbReference type="Gene3D" id="1.10.10.10">
    <property type="entry name" value="Winged helix-like DNA-binding domain superfamily/Winged helix DNA-binding domain"/>
    <property type="match status" value="1"/>
</dbReference>
<evidence type="ECO:0000256" key="2">
    <source>
        <dbReference type="ARBA" id="ARBA00023015"/>
    </source>
</evidence>
<dbReference type="SUPFAM" id="SSF88659">
    <property type="entry name" value="Sigma3 and sigma4 domains of RNA polymerase sigma factors"/>
    <property type="match status" value="1"/>
</dbReference>
<dbReference type="InterPro" id="IPR011517">
    <property type="entry name" value="RNA_pol_sigma70_ECF-like"/>
</dbReference>
<dbReference type="PANTHER" id="PTHR43133:SF39">
    <property type="entry name" value="SIMILAR TO RNA POLYMERASE SIGMA-E FACTOR"/>
    <property type="match status" value="1"/>
</dbReference>
<dbReference type="NCBIfam" id="TIGR02999">
    <property type="entry name" value="Sig-70_X6"/>
    <property type="match status" value="1"/>
</dbReference>
<dbReference type="Proteomes" id="UP000241074">
    <property type="component" value="Chromosome"/>
</dbReference>
<evidence type="ECO:0000256" key="4">
    <source>
        <dbReference type="ARBA" id="ARBA00023163"/>
    </source>
</evidence>
<keyword evidence="3" id="KW-0731">Sigma factor</keyword>
<name>A0A2P1PVZ9_9GAMM</name>
<evidence type="ECO:0000256" key="3">
    <source>
        <dbReference type="ARBA" id="ARBA00023082"/>
    </source>
</evidence>
<comment type="similarity">
    <text evidence="1">Belongs to the sigma-70 factor family. ECF subfamily.</text>
</comment>
<dbReference type="InterPro" id="IPR039425">
    <property type="entry name" value="RNA_pol_sigma-70-like"/>
</dbReference>
<dbReference type="InterPro" id="IPR013324">
    <property type="entry name" value="RNA_pol_sigma_r3/r4-like"/>
</dbReference>
<dbReference type="NCBIfam" id="TIGR02937">
    <property type="entry name" value="sigma70-ECF"/>
    <property type="match status" value="1"/>
</dbReference>
<keyword evidence="7" id="KW-1185">Reference proteome</keyword>
<dbReference type="EMBL" id="CP027860">
    <property type="protein sequence ID" value="AVP99010.1"/>
    <property type="molecule type" value="Genomic_DNA"/>
</dbReference>
<evidence type="ECO:0000313" key="6">
    <source>
        <dbReference type="EMBL" id="AVP99010.1"/>
    </source>
</evidence>
<dbReference type="SUPFAM" id="SSF88946">
    <property type="entry name" value="Sigma2 domain of RNA polymerase sigma factors"/>
    <property type="match status" value="1"/>
</dbReference>
<reference evidence="6 7" key="2">
    <citation type="submission" date="2018-03" db="EMBL/GenBank/DDBJ databases">
        <authorList>
            <person name="Keele B.F."/>
        </authorList>
    </citation>
    <scope>NUCLEOTIDE SEQUENCE [LARGE SCALE GENOMIC DNA]</scope>
    <source>
        <strain evidence="6 7">D13</strain>
    </source>
</reference>
<organism evidence="6 7">
    <name type="scientific">Ahniella affigens</name>
    <dbReference type="NCBI Taxonomy" id="2021234"/>
    <lineage>
        <taxon>Bacteria</taxon>
        <taxon>Pseudomonadati</taxon>
        <taxon>Pseudomonadota</taxon>
        <taxon>Gammaproteobacteria</taxon>
        <taxon>Lysobacterales</taxon>
        <taxon>Rhodanobacteraceae</taxon>
        <taxon>Ahniella</taxon>
    </lineage>
</organism>
<dbReference type="GO" id="GO:0006352">
    <property type="term" value="P:DNA-templated transcription initiation"/>
    <property type="evidence" value="ECO:0007669"/>
    <property type="project" value="InterPro"/>
</dbReference>
<accession>A0A2P1PVZ9</accession>
<evidence type="ECO:0000313" key="7">
    <source>
        <dbReference type="Proteomes" id="UP000241074"/>
    </source>
</evidence>
<feature type="domain" description="RNA polymerase sigma-70 ECF-like HTH" evidence="5">
    <location>
        <begin position="2"/>
        <end position="182"/>
    </location>
</feature>
<dbReference type="InterPro" id="IPR013325">
    <property type="entry name" value="RNA_pol_sigma_r2"/>
</dbReference>